<dbReference type="PANTHER" id="PTHR42743:SF11">
    <property type="entry name" value="AMINODEOXYCHORISMATE LYASE"/>
    <property type="match status" value="1"/>
</dbReference>
<evidence type="ECO:0000256" key="5">
    <source>
        <dbReference type="ARBA" id="ARBA00009320"/>
    </source>
</evidence>
<dbReference type="InterPro" id="IPR036038">
    <property type="entry name" value="Aminotransferase-like"/>
</dbReference>
<comment type="pathway">
    <text evidence="2 12">Amino-acid biosynthesis; L-isoleucine biosynthesis; L-isoleucine from 2-oxobutanoate: step 4/4.</text>
</comment>
<dbReference type="FunFam" id="3.20.10.10:FF:000002">
    <property type="entry name" value="D-alanine aminotransferase"/>
    <property type="match status" value="1"/>
</dbReference>
<evidence type="ECO:0000256" key="10">
    <source>
        <dbReference type="ARBA" id="ARBA00048798"/>
    </source>
</evidence>
<comment type="cofactor">
    <cofactor evidence="1 12">
        <name>pyridoxal 5'-phosphate</name>
        <dbReference type="ChEBI" id="CHEBI:597326"/>
    </cofactor>
</comment>
<dbReference type="Gene3D" id="3.20.10.10">
    <property type="entry name" value="D-amino Acid Aminotransferase, subunit A, domain 2"/>
    <property type="match status" value="1"/>
</dbReference>
<organism evidence="13 14">
    <name type="scientific">Thermopolyspora flexuosa</name>
    <dbReference type="NCBI Taxonomy" id="103836"/>
    <lineage>
        <taxon>Bacteria</taxon>
        <taxon>Bacillati</taxon>
        <taxon>Actinomycetota</taxon>
        <taxon>Actinomycetes</taxon>
        <taxon>Streptosporangiales</taxon>
        <taxon>Streptosporangiaceae</taxon>
        <taxon>Thermopolyspora</taxon>
    </lineage>
</organism>
<evidence type="ECO:0000256" key="4">
    <source>
        <dbReference type="ARBA" id="ARBA00005072"/>
    </source>
</evidence>
<dbReference type="GO" id="GO:0009097">
    <property type="term" value="P:isoleucine biosynthetic process"/>
    <property type="evidence" value="ECO:0007669"/>
    <property type="project" value="UniProtKB-UniPathway"/>
</dbReference>
<dbReference type="Proteomes" id="UP000319213">
    <property type="component" value="Unassembled WGS sequence"/>
</dbReference>
<dbReference type="GO" id="GO:0009098">
    <property type="term" value="P:L-leucine biosynthetic process"/>
    <property type="evidence" value="ECO:0007669"/>
    <property type="project" value="UniProtKB-UniPathway"/>
</dbReference>
<comment type="caution">
    <text evidence="13">The sequence shown here is derived from an EMBL/GenBank/DDBJ whole genome shotgun (WGS) entry which is preliminary data.</text>
</comment>
<dbReference type="InterPro" id="IPR005785">
    <property type="entry name" value="B_amino_transI"/>
</dbReference>
<dbReference type="AlphaFoldDB" id="A0A543J245"/>
<name>A0A543J245_9ACTN</name>
<evidence type="ECO:0000313" key="14">
    <source>
        <dbReference type="Proteomes" id="UP000319213"/>
    </source>
</evidence>
<dbReference type="UniPathway" id="UPA00047">
    <property type="reaction ID" value="UER00058"/>
</dbReference>
<dbReference type="Pfam" id="PF01063">
    <property type="entry name" value="Aminotran_4"/>
    <property type="match status" value="1"/>
</dbReference>
<dbReference type="NCBIfam" id="TIGR01122">
    <property type="entry name" value="ilvE_I"/>
    <property type="match status" value="1"/>
</dbReference>
<evidence type="ECO:0000256" key="2">
    <source>
        <dbReference type="ARBA" id="ARBA00004824"/>
    </source>
</evidence>
<dbReference type="GO" id="GO:0052655">
    <property type="term" value="F:L-valine-2-oxoglutarate transaminase activity"/>
    <property type="evidence" value="ECO:0007669"/>
    <property type="project" value="RHEA"/>
</dbReference>
<comment type="pathway">
    <text evidence="3 12">Amino-acid biosynthesis; L-valine biosynthesis; L-valine from pyruvate: step 4/4.</text>
</comment>
<dbReference type="EMBL" id="VFPQ01000001">
    <property type="protein sequence ID" value="TQM76878.1"/>
    <property type="molecule type" value="Genomic_DNA"/>
</dbReference>
<dbReference type="RefSeq" id="WP_229789025.1">
    <property type="nucleotide sequence ID" value="NZ_BMPV01000005.1"/>
</dbReference>
<dbReference type="GO" id="GO:0052656">
    <property type="term" value="F:L-isoleucine-2-oxoglutarate transaminase activity"/>
    <property type="evidence" value="ECO:0007669"/>
    <property type="project" value="RHEA"/>
</dbReference>
<dbReference type="GO" id="GO:0009099">
    <property type="term" value="P:L-valine biosynthetic process"/>
    <property type="evidence" value="ECO:0007669"/>
    <property type="project" value="UniProtKB-UniPathway"/>
</dbReference>
<evidence type="ECO:0000256" key="11">
    <source>
        <dbReference type="ARBA" id="ARBA00049229"/>
    </source>
</evidence>
<dbReference type="UniPathway" id="UPA00049">
    <property type="reaction ID" value="UER00062"/>
</dbReference>
<keyword evidence="12" id="KW-0100">Branched-chain amino acid biosynthesis</keyword>
<evidence type="ECO:0000256" key="9">
    <source>
        <dbReference type="ARBA" id="ARBA00048212"/>
    </source>
</evidence>
<dbReference type="InterPro" id="IPR043132">
    <property type="entry name" value="BCAT-like_C"/>
</dbReference>
<proteinExistence type="inferred from homology"/>
<keyword evidence="7 12" id="KW-0808">Transferase</keyword>
<comment type="catalytic activity">
    <reaction evidence="10 12">
        <text>L-isoleucine + 2-oxoglutarate = (S)-3-methyl-2-oxopentanoate + L-glutamate</text>
        <dbReference type="Rhea" id="RHEA:24801"/>
        <dbReference type="ChEBI" id="CHEBI:16810"/>
        <dbReference type="ChEBI" id="CHEBI:29985"/>
        <dbReference type="ChEBI" id="CHEBI:35146"/>
        <dbReference type="ChEBI" id="CHEBI:58045"/>
        <dbReference type="EC" id="2.6.1.42"/>
    </reaction>
</comment>
<comment type="similarity">
    <text evidence="5 12">Belongs to the class-IV pyridoxal-phosphate-dependent aminotransferase family.</text>
</comment>
<comment type="catalytic activity">
    <reaction evidence="9 12">
        <text>L-valine + 2-oxoglutarate = 3-methyl-2-oxobutanoate + L-glutamate</text>
        <dbReference type="Rhea" id="RHEA:24813"/>
        <dbReference type="ChEBI" id="CHEBI:11851"/>
        <dbReference type="ChEBI" id="CHEBI:16810"/>
        <dbReference type="ChEBI" id="CHEBI:29985"/>
        <dbReference type="ChEBI" id="CHEBI:57762"/>
        <dbReference type="EC" id="2.6.1.42"/>
    </reaction>
</comment>
<evidence type="ECO:0000256" key="3">
    <source>
        <dbReference type="ARBA" id="ARBA00004931"/>
    </source>
</evidence>
<keyword evidence="6 12" id="KW-0032">Aminotransferase</keyword>
<dbReference type="InterPro" id="IPR001544">
    <property type="entry name" value="Aminotrans_IV"/>
</dbReference>
<evidence type="ECO:0000313" key="13">
    <source>
        <dbReference type="EMBL" id="TQM76878.1"/>
    </source>
</evidence>
<gene>
    <name evidence="12" type="primary">ilvE</name>
    <name evidence="13" type="ORF">FHX40_3629</name>
</gene>
<dbReference type="UniPathway" id="UPA00048">
    <property type="reaction ID" value="UER00073"/>
</dbReference>
<reference evidence="13 14" key="1">
    <citation type="submission" date="2019-06" db="EMBL/GenBank/DDBJ databases">
        <title>Sequencing the genomes of 1000 actinobacteria strains.</title>
        <authorList>
            <person name="Klenk H.-P."/>
        </authorList>
    </citation>
    <scope>NUCLEOTIDE SEQUENCE [LARGE SCALE GENOMIC DNA]</scope>
    <source>
        <strain evidence="13 14">DSM 43186</strain>
    </source>
</reference>
<keyword evidence="12" id="KW-0028">Amino-acid biosynthesis</keyword>
<evidence type="ECO:0000256" key="6">
    <source>
        <dbReference type="ARBA" id="ARBA00022576"/>
    </source>
</evidence>
<sequence>MKQVEGARIWMDGALVPGHEARIHVLTHALHYGTAVLEDTNAYLTPDGPAIFRLDAHLERLYRSARMLGLRIPYDFDELHEATVMTVVANGHSSCHIRHLVYRGHGGMGLLARDCPVSVTIATWEWPERTADGVRLMTSPWRRNDPAAVPTLARASGAQLTAALARAEAAEAGFDEAVLLDAGGNVAGCTGADLFLVADGALVTPPHTAGGHADVVRDTVERLATDLGIPVRRRDIMRAELYAADELFLCDAAAGIVWVASVDNREVAGGEGPVTKTVKHAFDDVVHGRDARYSDWLTLIL</sequence>
<accession>A0A543J245</accession>
<evidence type="ECO:0000256" key="12">
    <source>
        <dbReference type="RuleBase" id="RU364094"/>
    </source>
</evidence>
<comment type="catalytic activity">
    <reaction evidence="11 12">
        <text>L-leucine + 2-oxoglutarate = 4-methyl-2-oxopentanoate + L-glutamate</text>
        <dbReference type="Rhea" id="RHEA:18321"/>
        <dbReference type="ChEBI" id="CHEBI:16810"/>
        <dbReference type="ChEBI" id="CHEBI:17865"/>
        <dbReference type="ChEBI" id="CHEBI:29985"/>
        <dbReference type="ChEBI" id="CHEBI:57427"/>
        <dbReference type="EC" id="2.6.1.42"/>
    </reaction>
</comment>
<dbReference type="SUPFAM" id="SSF56752">
    <property type="entry name" value="D-aminoacid aminotransferase-like PLP-dependent enzymes"/>
    <property type="match status" value="1"/>
</dbReference>
<dbReference type="NCBIfam" id="NF005146">
    <property type="entry name" value="PRK06606.1"/>
    <property type="match status" value="1"/>
</dbReference>
<dbReference type="Gene3D" id="3.30.470.10">
    <property type="match status" value="1"/>
</dbReference>
<evidence type="ECO:0000256" key="8">
    <source>
        <dbReference type="ARBA" id="ARBA00022898"/>
    </source>
</evidence>
<dbReference type="InterPro" id="IPR050571">
    <property type="entry name" value="Class-IV_PLP-Dep_Aminotrnsfr"/>
</dbReference>
<keyword evidence="8 12" id="KW-0663">Pyridoxal phosphate</keyword>
<evidence type="ECO:0000256" key="7">
    <source>
        <dbReference type="ARBA" id="ARBA00022679"/>
    </source>
</evidence>
<protein>
    <recommendedName>
        <fullName evidence="12">Branched-chain-amino-acid aminotransferase</fullName>
        <shortName evidence="12">BCAT</shortName>
        <ecNumber evidence="12">2.6.1.42</ecNumber>
    </recommendedName>
</protein>
<evidence type="ECO:0000256" key="1">
    <source>
        <dbReference type="ARBA" id="ARBA00001933"/>
    </source>
</evidence>
<comment type="function">
    <text evidence="12">Acts on leucine, isoleucine and valine.</text>
</comment>
<dbReference type="GO" id="GO:0052654">
    <property type="term" value="F:L-leucine-2-oxoglutarate transaminase activity"/>
    <property type="evidence" value="ECO:0007669"/>
    <property type="project" value="RHEA"/>
</dbReference>
<dbReference type="InterPro" id="IPR043131">
    <property type="entry name" value="BCAT-like_N"/>
</dbReference>
<dbReference type="PANTHER" id="PTHR42743">
    <property type="entry name" value="AMINO-ACID AMINOTRANSFERASE"/>
    <property type="match status" value="1"/>
</dbReference>
<dbReference type="CDD" id="cd00449">
    <property type="entry name" value="PLPDE_IV"/>
    <property type="match status" value="1"/>
</dbReference>
<dbReference type="EC" id="2.6.1.42" evidence="12"/>
<comment type="pathway">
    <text evidence="4 12">Amino-acid biosynthesis; L-leucine biosynthesis; L-leucine from 3-methyl-2-oxobutanoate: step 4/4.</text>
</comment>
<keyword evidence="14" id="KW-1185">Reference proteome</keyword>